<accession>A0A830QSX9</accession>
<name>A0A830QSX9_9FIRM</name>
<sequence length="328" mass="37339">MKLDFNNEAFEHHEDLLRKIGEAVSKIQAPLQKLGETVQIANQAIVATAQSQAVQNALRLGQEVAKTMAAFDFTPMLKKFSEAIIPLKYIYLLERLRWPLFLINDAELRTQILSACAVNEDTNTVRELVFEYCDDDFFDALAVDWYDCPALKSDRKPILSEALQMHRKGFYYASVSTLMCQVYGIAADIDELARSNDLILDQEEKEFAAEHFEIDIKYINNEKGRLLQSLMLTESGLLLWDAMGDYIKNVTLYSGKDYSHIDNQPLRNKIGHGDQLNFGTKEHSLKAILTIDMMVQLAYEINRIVDLRKSNDDGEEAQGQVSEQNADN</sequence>
<dbReference type="RefSeq" id="WP_213543850.1">
    <property type="nucleotide sequence ID" value="NZ_AP023421.1"/>
</dbReference>
<dbReference type="EMBL" id="AP023421">
    <property type="protein sequence ID" value="BCK85915.1"/>
    <property type="molecule type" value="Genomic_DNA"/>
</dbReference>
<evidence type="ECO:0000313" key="1">
    <source>
        <dbReference type="EMBL" id="BCK85915.1"/>
    </source>
</evidence>
<gene>
    <name evidence="1" type="ORF">MM59RIKEN_32340</name>
</gene>
<protein>
    <submittedName>
        <fullName evidence="1">Uncharacterized protein</fullName>
    </submittedName>
</protein>
<dbReference type="AlphaFoldDB" id="A0A830QSX9"/>
<keyword evidence="1" id="KW-0614">Plasmid</keyword>
<proteinExistence type="predicted"/>
<keyword evidence="2" id="KW-1185">Reference proteome</keyword>
<reference evidence="1" key="1">
    <citation type="submission" date="2020-09" db="EMBL/GenBank/DDBJ databases">
        <title>New species isolated from human feces.</title>
        <authorList>
            <person name="Kitahara M."/>
            <person name="Shigeno Y."/>
            <person name="Shime M."/>
            <person name="Matsumoto Y."/>
            <person name="Nakamura S."/>
            <person name="Motooka D."/>
            <person name="Fukuoka S."/>
            <person name="Nishikawa H."/>
            <person name="Benno Y."/>
        </authorList>
    </citation>
    <scope>NUCLEOTIDE SEQUENCE</scope>
    <source>
        <strain evidence="1">MM59</strain>
        <plasmid evidence="1">pMM59_01</plasmid>
    </source>
</reference>
<dbReference type="Proteomes" id="UP000679848">
    <property type="component" value="Plasmid pMM59_01"/>
</dbReference>
<geneLocation type="plasmid" evidence="1 2">
    <name>pMM59_01</name>
</geneLocation>
<dbReference type="KEGG" id="pfaa:MM59RIKEN_32340"/>
<evidence type="ECO:0000313" key="2">
    <source>
        <dbReference type="Proteomes" id="UP000679848"/>
    </source>
</evidence>
<organism evidence="1 2">
    <name type="scientific">Pusillibacter faecalis</name>
    <dbReference type="NCBI Taxonomy" id="2714358"/>
    <lineage>
        <taxon>Bacteria</taxon>
        <taxon>Bacillati</taxon>
        <taxon>Bacillota</taxon>
        <taxon>Clostridia</taxon>
        <taxon>Eubacteriales</taxon>
        <taxon>Oscillospiraceae</taxon>
        <taxon>Pusillibacter</taxon>
    </lineage>
</organism>